<dbReference type="Pfam" id="PF02954">
    <property type="entry name" value="HTH_8"/>
    <property type="match status" value="1"/>
</dbReference>
<dbReference type="CDD" id="cd00009">
    <property type="entry name" value="AAA"/>
    <property type="match status" value="1"/>
</dbReference>
<dbReference type="PROSITE" id="PS50110">
    <property type="entry name" value="RESPONSE_REGULATORY"/>
    <property type="match status" value="1"/>
</dbReference>
<dbReference type="PROSITE" id="PS50045">
    <property type="entry name" value="SIGMA54_INTERACT_4"/>
    <property type="match status" value="1"/>
</dbReference>
<dbReference type="InterPro" id="IPR001789">
    <property type="entry name" value="Sig_transdc_resp-reg_receiver"/>
</dbReference>
<dbReference type="PANTHER" id="PTHR32071:SF117">
    <property type="entry name" value="PTS-DEPENDENT DIHYDROXYACETONE KINASE OPERON REGULATORY PROTEIN-RELATED"/>
    <property type="match status" value="1"/>
</dbReference>
<dbReference type="InterPro" id="IPR002197">
    <property type="entry name" value="HTH_Fis"/>
</dbReference>
<dbReference type="Pfam" id="PF25601">
    <property type="entry name" value="AAA_lid_14"/>
    <property type="match status" value="1"/>
</dbReference>
<dbReference type="FunFam" id="1.10.8.60:FF:000014">
    <property type="entry name" value="DNA-binding transcriptional regulator NtrC"/>
    <property type="match status" value="1"/>
</dbReference>
<evidence type="ECO:0000256" key="4">
    <source>
        <dbReference type="ARBA" id="ARBA00023125"/>
    </source>
</evidence>
<evidence type="ECO:0000256" key="6">
    <source>
        <dbReference type="ARBA" id="ARBA00023163"/>
    </source>
</evidence>
<keyword evidence="6" id="KW-0804">Transcription</keyword>
<dbReference type="InterPro" id="IPR009057">
    <property type="entry name" value="Homeodomain-like_sf"/>
</dbReference>
<reference evidence="10 11" key="1">
    <citation type="journal article" date="2015" name="PeerJ">
        <title>First genomic representation of candidate bacterial phylum KSB3 points to enhanced environmental sensing as a trigger of wastewater bulking.</title>
        <authorList>
            <person name="Sekiguchi Y."/>
            <person name="Ohashi A."/>
            <person name="Parks D.H."/>
            <person name="Yamauchi T."/>
            <person name="Tyson G.W."/>
            <person name="Hugenholtz P."/>
        </authorList>
    </citation>
    <scope>NUCLEOTIDE SEQUENCE [LARGE SCALE GENOMIC DNA]</scope>
</reference>
<proteinExistence type="predicted"/>
<evidence type="ECO:0000256" key="5">
    <source>
        <dbReference type="ARBA" id="ARBA00023159"/>
    </source>
</evidence>
<dbReference type="InterPro" id="IPR002078">
    <property type="entry name" value="Sigma_54_int"/>
</dbReference>
<keyword evidence="4" id="KW-0238">DNA-binding</keyword>
<dbReference type="GO" id="GO:0005524">
    <property type="term" value="F:ATP binding"/>
    <property type="evidence" value="ECO:0007669"/>
    <property type="project" value="UniProtKB-KW"/>
</dbReference>
<keyword evidence="7" id="KW-0597">Phosphoprotein</keyword>
<dbReference type="InterPro" id="IPR025662">
    <property type="entry name" value="Sigma_54_int_dom_ATP-bd_1"/>
</dbReference>
<dbReference type="EMBL" id="DF820459">
    <property type="protein sequence ID" value="GAK53213.1"/>
    <property type="molecule type" value="Genomic_DNA"/>
</dbReference>
<dbReference type="GO" id="GO:0006355">
    <property type="term" value="P:regulation of DNA-templated transcription"/>
    <property type="evidence" value="ECO:0007669"/>
    <property type="project" value="InterPro"/>
</dbReference>
<keyword evidence="1" id="KW-0547">Nucleotide-binding</keyword>
<evidence type="ECO:0000313" key="10">
    <source>
        <dbReference type="EMBL" id="GAK53213.1"/>
    </source>
</evidence>
<dbReference type="SUPFAM" id="SSF52540">
    <property type="entry name" value="P-loop containing nucleoside triphosphate hydrolases"/>
    <property type="match status" value="1"/>
</dbReference>
<feature type="domain" description="Sigma-54 factor interaction" evidence="8">
    <location>
        <begin position="170"/>
        <end position="399"/>
    </location>
</feature>
<dbReference type="HOGENOM" id="CLU_000445_0_6_0"/>
<evidence type="ECO:0000313" key="11">
    <source>
        <dbReference type="Proteomes" id="UP000030700"/>
    </source>
</evidence>
<dbReference type="PRINTS" id="PR01590">
    <property type="entry name" value="HTHFIS"/>
</dbReference>
<dbReference type="PROSITE" id="PS00675">
    <property type="entry name" value="SIGMA54_INTERACT_1"/>
    <property type="match status" value="1"/>
</dbReference>
<gene>
    <name evidence="10" type="ORF">U14_04476</name>
</gene>
<evidence type="ECO:0000256" key="1">
    <source>
        <dbReference type="ARBA" id="ARBA00022741"/>
    </source>
</evidence>
<keyword evidence="11" id="KW-1185">Reference proteome</keyword>
<feature type="modified residue" description="4-aspartylphosphate" evidence="7">
    <location>
        <position position="84"/>
    </location>
</feature>
<dbReference type="FunFam" id="3.40.50.300:FF:000006">
    <property type="entry name" value="DNA-binding transcriptional regulator NtrC"/>
    <property type="match status" value="1"/>
</dbReference>
<evidence type="ECO:0000259" key="9">
    <source>
        <dbReference type="PROSITE" id="PS50110"/>
    </source>
</evidence>
<dbReference type="InterPro" id="IPR058031">
    <property type="entry name" value="AAA_lid_NorR"/>
</dbReference>
<dbReference type="InterPro" id="IPR003593">
    <property type="entry name" value="AAA+_ATPase"/>
</dbReference>
<dbReference type="GO" id="GO:0043565">
    <property type="term" value="F:sequence-specific DNA binding"/>
    <property type="evidence" value="ECO:0007669"/>
    <property type="project" value="InterPro"/>
</dbReference>
<dbReference type="InterPro" id="IPR011006">
    <property type="entry name" value="CheY-like_superfamily"/>
</dbReference>
<dbReference type="Pfam" id="PF00072">
    <property type="entry name" value="Response_reg"/>
    <property type="match status" value="1"/>
</dbReference>
<keyword evidence="5" id="KW-0010">Activator</keyword>
<dbReference type="SUPFAM" id="SSF46689">
    <property type="entry name" value="Homeodomain-like"/>
    <property type="match status" value="1"/>
</dbReference>
<sequence>MTCPSNAPVESGRHEPSLQVRAWLVTYRILFIMKKILLVDDDAAHRMMLRAILDDEGYAVREADDGTVAVSAVSQEFFDLILMDVRMTEMDGIEALEEIKRLSPAIPVLMMTAYPAVPPAVKAMKLGAVDFLSKPLDTDELRLRIAKLVGQIPDKQRAQQSISPIEVSRLSGTSEPMRRLLETLALVAPTDTTVLILGESGTGKELVAETIHANSARAGQPLIKVNCAALPETLLESELFGHEKGAFTGAVARRKGRFEVADRGTIFLDEIGEIPIAVQVKLLRVLQEQQFEPLGSSKTLSVDVRVIAATNRHLEAEIAQGHFREDLYYRLNIFPVFMPPLRERKDDIPLLAETFLAKYAEKHKRRIRGFTPRALDLFMRYDWRGNVRELENTVERSVILCREEQIAPQHLPAPLQVLLQEESSEHPNLEAGVTLKDMEKQLILSTLKQCDDNRTKAADMLGISRRSLQMKLKEYGIN</sequence>
<evidence type="ECO:0000256" key="2">
    <source>
        <dbReference type="ARBA" id="ARBA00022840"/>
    </source>
</evidence>
<dbReference type="SMART" id="SM00448">
    <property type="entry name" value="REC"/>
    <property type="match status" value="1"/>
</dbReference>
<dbReference type="Gene3D" id="1.10.8.60">
    <property type="match status" value="1"/>
</dbReference>
<evidence type="ECO:0000256" key="3">
    <source>
        <dbReference type="ARBA" id="ARBA00023015"/>
    </source>
</evidence>
<dbReference type="Gene3D" id="3.40.50.300">
    <property type="entry name" value="P-loop containing nucleotide triphosphate hydrolases"/>
    <property type="match status" value="1"/>
</dbReference>
<dbReference type="STRING" id="1499966.U14_04476"/>
<dbReference type="Pfam" id="PF00158">
    <property type="entry name" value="Sigma54_activat"/>
    <property type="match status" value="1"/>
</dbReference>
<dbReference type="InterPro" id="IPR027417">
    <property type="entry name" value="P-loop_NTPase"/>
</dbReference>
<dbReference type="GO" id="GO:0000160">
    <property type="term" value="P:phosphorelay signal transduction system"/>
    <property type="evidence" value="ECO:0007669"/>
    <property type="project" value="InterPro"/>
</dbReference>
<dbReference type="Proteomes" id="UP000030700">
    <property type="component" value="Unassembled WGS sequence"/>
</dbReference>
<dbReference type="Gene3D" id="1.10.10.60">
    <property type="entry name" value="Homeodomain-like"/>
    <property type="match status" value="1"/>
</dbReference>
<evidence type="ECO:0000256" key="7">
    <source>
        <dbReference type="PROSITE-ProRule" id="PRU00169"/>
    </source>
</evidence>
<keyword evidence="3" id="KW-0805">Transcription regulation</keyword>
<dbReference type="SMART" id="SM00382">
    <property type="entry name" value="AAA"/>
    <property type="match status" value="1"/>
</dbReference>
<organism evidence="10 11">
    <name type="scientific">Candidatus Moduliflexus flocculans</name>
    <dbReference type="NCBI Taxonomy" id="1499966"/>
    <lineage>
        <taxon>Bacteria</taxon>
        <taxon>Candidatus Moduliflexota</taxon>
        <taxon>Candidatus Moduliflexia</taxon>
        <taxon>Candidatus Moduliflexales</taxon>
        <taxon>Candidatus Moduliflexaceae</taxon>
    </lineage>
</organism>
<dbReference type="SUPFAM" id="SSF52172">
    <property type="entry name" value="CheY-like"/>
    <property type="match status" value="1"/>
</dbReference>
<evidence type="ECO:0000259" key="8">
    <source>
        <dbReference type="PROSITE" id="PS50045"/>
    </source>
</evidence>
<name>A0A0S6W0L6_9BACT</name>
<feature type="domain" description="Response regulatory" evidence="9">
    <location>
        <begin position="35"/>
        <end position="149"/>
    </location>
</feature>
<dbReference type="AlphaFoldDB" id="A0A0S6W0L6"/>
<dbReference type="PANTHER" id="PTHR32071">
    <property type="entry name" value="TRANSCRIPTIONAL REGULATORY PROTEIN"/>
    <property type="match status" value="1"/>
</dbReference>
<accession>A0A0S6W0L6</accession>
<keyword evidence="2" id="KW-0067">ATP-binding</keyword>
<protein>
    <submittedName>
        <fullName evidence="10">Two component transcriptional regulator, Fis family</fullName>
    </submittedName>
</protein>
<dbReference type="Gene3D" id="3.40.50.2300">
    <property type="match status" value="1"/>
</dbReference>